<reference evidence="2 3" key="1">
    <citation type="submission" date="2019-06" db="EMBL/GenBank/DDBJ databases">
        <title>Sequencing the genomes of 1000 actinobacteria strains.</title>
        <authorList>
            <person name="Klenk H.-P."/>
        </authorList>
    </citation>
    <scope>NUCLEOTIDE SEQUENCE [LARGE SCALE GENOMIC DNA]</scope>
    <source>
        <strain evidence="2 3">DSM 44826</strain>
    </source>
</reference>
<keyword evidence="3" id="KW-1185">Reference proteome</keyword>
<dbReference type="RefSeq" id="WP_145911189.1">
    <property type="nucleotide sequence ID" value="NZ_BAAAMZ010000005.1"/>
</dbReference>
<comment type="caution">
    <text evidence="2">The sequence shown here is derived from an EMBL/GenBank/DDBJ whole genome shotgun (WGS) entry which is preliminary data.</text>
</comment>
<organism evidence="2 3">
    <name type="scientific">Kitasatospora viridis</name>
    <dbReference type="NCBI Taxonomy" id="281105"/>
    <lineage>
        <taxon>Bacteria</taxon>
        <taxon>Bacillati</taxon>
        <taxon>Actinomycetota</taxon>
        <taxon>Actinomycetes</taxon>
        <taxon>Kitasatosporales</taxon>
        <taxon>Streptomycetaceae</taxon>
        <taxon>Kitasatospora</taxon>
    </lineage>
</organism>
<feature type="signal peptide" evidence="1">
    <location>
        <begin position="1"/>
        <end position="28"/>
    </location>
</feature>
<protein>
    <submittedName>
        <fullName evidence="2">Uncharacterized protein</fullName>
    </submittedName>
</protein>
<gene>
    <name evidence="2" type="ORF">FHX73_16384</name>
</gene>
<dbReference type="Proteomes" id="UP000317940">
    <property type="component" value="Unassembled WGS sequence"/>
</dbReference>
<feature type="chain" id="PRO_5038886853" evidence="1">
    <location>
        <begin position="29"/>
        <end position="350"/>
    </location>
</feature>
<keyword evidence="1" id="KW-0732">Signal</keyword>
<dbReference type="EMBL" id="VIWT01000006">
    <property type="protein sequence ID" value="TWF73233.1"/>
    <property type="molecule type" value="Genomic_DNA"/>
</dbReference>
<sequence length="350" mass="35663">MNQHRAHRLRSRAARWPIAVATVILALAAAGCDDQGDPTPSNDATNSPDLLTTALHQVHATDLTRAWIEFGNTGGPTYIDNGSAADALSTDSLAGFGAPALATQSQLPLLTGIDPAAGRPALSVGRPGDAVGFLYGSFDAAGIGANFRKLGYQHKDLGGGETEWLVRDQDRTDQTSPLAQLGITTALNVVRVSPNRIVYGEVSADVDQALAGGPTLADDAAVGPVAGCLVDTVAAQIGQDPKVGRQPLGVGVRAPVPTDATEVICLPTASDAAAQAAAAAWPGRVASARSTVWAEPWSALLTAPQATVVGGPDHLVRLTARPTTTVQVLFQAVQNADLGSLVGGLTTGGS</sequence>
<name>A0A561SEE4_9ACTN</name>
<proteinExistence type="predicted"/>
<evidence type="ECO:0000313" key="3">
    <source>
        <dbReference type="Proteomes" id="UP000317940"/>
    </source>
</evidence>
<dbReference type="AlphaFoldDB" id="A0A561SEE4"/>
<accession>A0A561SEE4</accession>
<dbReference type="PROSITE" id="PS51257">
    <property type="entry name" value="PROKAR_LIPOPROTEIN"/>
    <property type="match status" value="1"/>
</dbReference>
<evidence type="ECO:0000313" key="2">
    <source>
        <dbReference type="EMBL" id="TWF73233.1"/>
    </source>
</evidence>
<dbReference type="OrthoDB" id="3688255at2"/>
<evidence type="ECO:0000256" key="1">
    <source>
        <dbReference type="SAM" id="SignalP"/>
    </source>
</evidence>